<comment type="pathway">
    <text evidence="1">Secondary metabolite biosynthesis; terpenoid biosynthesis.</text>
</comment>
<dbReference type="Gene3D" id="3.40.50.2000">
    <property type="entry name" value="Glycogen Phosphorylase B"/>
    <property type="match status" value="2"/>
</dbReference>
<evidence type="ECO:0000313" key="7">
    <source>
        <dbReference type="EMBL" id="KAA0059155.1"/>
    </source>
</evidence>
<dbReference type="GO" id="GO:0035251">
    <property type="term" value="F:UDP-glucosyltransferase activity"/>
    <property type="evidence" value="ECO:0007669"/>
    <property type="project" value="InterPro"/>
</dbReference>
<evidence type="ECO:0000256" key="5">
    <source>
        <dbReference type="RuleBase" id="RU003718"/>
    </source>
</evidence>
<dbReference type="PANTHER" id="PTHR48049:SF167">
    <property type="entry name" value="GLYCOSYLTRANSFERASE"/>
    <property type="match status" value="1"/>
</dbReference>
<dbReference type="PANTHER" id="PTHR48049">
    <property type="entry name" value="GLYCOSYLTRANSFERASE"/>
    <property type="match status" value="1"/>
</dbReference>
<name>A0A5D3BS83_CUCMM</name>
<dbReference type="OrthoDB" id="5835829at2759"/>
<dbReference type="PROSITE" id="PS00375">
    <property type="entry name" value="UDPGT"/>
    <property type="match status" value="1"/>
</dbReference>
<dbReference type="Pfam" id="PF00201">
    <property type="entry name" value="UDPGT"/>
    <property type="match status" value="1"/>
</dbReference>
<dbReference type="AlphaFoldDB" id="A0A5D3BS83"/>
<evidence type="ECO:0000313" key="8">
    <source>
        <dbReference type="EMBL" id="TYK02533.1"/>
    </source>
</evidence>
<protein>
    <recommendedName>
        <fullName evidence="6">Glycosyltransferase</fullName>
        <ecNumber evidence="6">2.4.1.-</ecNumber>
    </recommendedName>
</protein>
<evidence type="ECO:0000256" key="3">
    <source>
        <dbReference type="ARBA" id="ARBA00022676"/>
    </source>
</evidence>
<evidence type="ECO:0000256" key="1">
    <source>
        <dbReference type="ARBA" id="ARBA00004721"/>
    </source>
</evidence>
<keyword evidence="3 5" id="KW-0328">Glycosyltransferase</keyword>
<dbReference type="InterPro" id="IPR050481">
    <property type="entry name" value="UDP-glycosyltransf_plant"/>
</dbReference>
<dbReference type="InterPro" id="IPR035595">
    <property type="entry name" value="UDP_glycos_trans_CS"/>
</dbReference>
<gene>
    <name evidence="8" type="ORF">E5676_scaffold201G00120</name>
    <name evidence="7" type="ORF">E6C27_scaffold430G00730</name>
</gene>
<dbReference type="InterPro" id="IPR002213">
    <property type="entry name" value="UDP_glucos_trans"/>
</dbReference>
<evidence type="ECO:0000313" key="10">
    <source>
        <dbReference type="Proteomes" id="UP000321947"/>
    </source>
</evidence>
<dbReference type="CDD" id="cd03784">
    <property type="entry name" value="GT1_Gtf-like"/>
    <property type="match status" value="1"/>
</dbReference>
<accession>A0A5D3BS83</accession>
<reference evidence="9 10" key="1">
    <citation type="submission" date="2019-08" db="EMBL/GenBank/DDBJ databases">
        <title>Draft genome sequences of two oriental melons (Cucumis melo L. var makuwa).</title>
        <authorList>
            <person name="Kwon S.-Y."/>
        </authorList>
    </citation>
    <scope>NUCLEOTIDE SEQUENCE [LARGE SCALE GENOMIC DNA]</scope>
    <source>
        <strain evidence="10">cv. Chang Bougi</strain>
        <strain evidence="9">cv. SW 3</strain>
        <tissue evidence="8">Leaf</tissue>
    </source>
</reference>
<comment type="caution">
    <text evidence="8">The sequence shown here is derived from an EMBL/GenBank/DDBJ whole genome shotgun (WGS) entry which is preliminary data.</text>
</comment>
<dbReference type="FunFam" id="3.40.50.2000:FF:000087">
    <property type="entry name" value="Glycosyltransferase"/>
    <property type="match status" value="1"/>
</dbReference>
<proteinExistence type="inferred from homology"/>
<dbReference type="Proteomes" id="UP000321393">
    <property type="component" value="Unassembled WGS sequence"/>
</dbReference>
<dbReference type="FunFam" id="3.40.50.2000:FF:000037">
    <property type="entry name" value="Glycosyltransferase"/>
    <property type="match status" value="1"/>
</dbReference>
<evidence type="ECO:0000256" key="6">
    <source>
        <dbReference type="RuleBase" id="RU362057"/>
    </source>
</evidence>
<keyword evidence="4 5" id="KW-0808">Transferase</keyword>
<evidence type="ECO:0000256" key="2">
    <source>
        <dbReference type="ARBA" id="ARBA00009995"/>
    </source>
</evidence>
<sequence length="479" mass="53890">MAAEAAATATAASRHTCLHIAMYPWFALGHLTPFLHLSNKLAKKGHKISFFIPTKTLPKFEPLNLFPNLITFIPIIVPHVDGLPRGAETTCDVPYPLHNLVMTSMDLTQPQITLLLQSLKPHLILFDFTHWLPKLASQLGIKSIHYCVTSAAMIAYTLTPSRQFSKNELTEEDLMKPPIGYPSSTINLHPHEARVFASKRKWKFGSDVLFYDRQFVSFSDCDAIGFRTCHEIEGDFVNYLQTEFRKPILLTGSVLPEPLNPEALEEKWESWLLGFKEGSVVYCAFGSECTLQMEQFQELLMGFELLDMPFLAALKPPFGAETVEAALPEGFTKRVGGRGVVYGGWIQQERILEHPSVGCFVTHCGSNSLKEALVNKCQLVLLPQVGDQIINARMMGSNLRVGVEVEKREEDGWFTKESVCKAVKIVMDEDNEIGKEVRTNHSKIRDLLLKKDLEQSYIDSFSHNLCDLVPSMEVTSKNM</sequence>
<evidence type="ECO:0000256" key="4">
    <source>
        <dbReference type="ARBA" id="ARBA00022679"/>
    </source>
</evidence>
<dbReference type="EMBL" id="SSTD01015562">
    <property type="protein sequence ID" value="TYK02533.1"/>
    <property type="molecule type" value="Genomic_DNA"/>
</dbReference>
<dbReference type="EC" id="2.4.1.-" evidence="6"/>
<dbReference type="Proteomes" id="UP000321947">
    <property type="component" value="Unassembled WGS sequence"/>
</dbReference>
<dbReference type="SUPFAM" id="SSF53756">
    <property type="entry name" value="UDP-Glycosyltransferase/glycogen phosphorylase"/>
    <property type="match status" value="1"/>
</dbReference>
<dbReference type="EMBL" id="SSTE01006526">
    <property type="protein sequence ID" value="KAA0059155.1"/>
    <property type="molecule type" value="Genomic_DNA"/>
</dbReference>
<organism evidence="8 10">
    <name type="scientific">Cucumis melo var. makuwa</name>
    <name type="common">Oriental melon</name>
    <dbReference type="NCBI Taxonomy" id="1194695"/>
    <lineage>
        <taxon>Eukaryota</taxon>
        <taxon>Viridiplantae</taxon>
        <taxon>Streptophyta</taxon>
        <taxon>Embryophyta</taxon>
        <taxon>Tracheophyta</taxon>
        <taxon>Spermatophyta</taxon>
        <taxon>Magnoliopsida</taxon>
        <taxon>eudicotyledons</taxon>
        <taxon>Gunneridae</taxon>
        <taxon>Pentapetalae</taxon>
        <taxon>rosids</taxon>
        <taxon>fabids</taxon>
        <taxon>Cucurbitales</taxon>
        <taxon>Cucurbitaceae</taxon>
        <taxon>Benincaseae</taxon>
        <taxon>Cucumis</taxon>
    </lineage>
</organism>
<comment type="similarity">
    <text evidence="2 5">Belongs to the UDP-glycosyltransferase family.</text>
</comment>
<evidence type="ECO:0000313" key="9">
    <source>
        <dbReference type="Proteomes" id="UP000321393"/>
    </source>
</evidence>